<evidence type="ECO:0000256" key="3">
    <source>
        <dbReference type="ARBA" id="ARBA00007970"/>
    </source>
</evidence>
<dbReference type="InterPro" id="IPR015421">
    <property type="entry name" value="PyrdxlP-dep_Trfase_major"/>
</dbReference>
<keyword evidence="5 11" id="KW-0032">Aminotransferase</keyword>
<dbReference type="SUPFAM" id="SSF53383">
    <property type="entry name" value="PLP-dependent transferases"/>
    <property type="match status" value="1"/>
</dbReference>
<dbReference type="PANTHER" id="PTHR42885">
    <property type="entry name" value="HISTIDINOL-PHOSPHATE AMINOTRANSFERASE-RELATED"/>
    <property type="match status" value="1"/>
</dbReference>
<dbReference type="GO" id="GO:0004400">
    <property type="term" value="F:histidinol-phosphate transaminase activity"/>
    <property type="evidence" value="ECO:0007669"/>
    <property type="project" value="UniProtKB-UniRule"/>
</dbReference>
<dbReference type="InterPro" id="IPR015422">
    <property type="entry name" value="PyrdxlP-dep_Trfase_small"/>
</dbReference>
<dbReference type="GO" id="GO:0000105">
    <property type="term" value="P:L-histidine biosynthetic process"/>
    <property type="evidence" value="ECO:0007669"/>
    <property type="project" value="UniProtKB-UniRule"/>
</dbReference>
<feature type="domain" description="Aminotransferase class I/classII large" evidence="12">
    <location>
        <begin position="34"/>
        <end position="346"/>
    </location>
</feature>
<dbReference type="GO" id="GO:0030170">
    <property type="term" value="F:pyridoxal phosphate binding"/>
    <property type="evidence" value="ECO:0007669"/>
    <property type="project" value="InterPro"/>
</dbReference>
<comment type="cofactor">
    <cofactor evidence="1 11">
        <name>pyridoxal 5'-phosphate</name>
        <dbReference type="ChEBI" id="CHEBI:597326"/>
    </cofactor>
</comment>
<dbReference type="NCBIfam" id="TIGR01141">
    <property type="entry name" value="hisC"/>
    <property type="match status" value="1"/>
</dbReference>
<evidence type="ECO:0000313" key="13">
    <source>
        <dbReference type="EMBL" id="GGF94877.1"/>
    </source>
</evidence>
<organism evidence="13 14">
    <name type="scientific">Cysteiniphilum litorale</name>
    <dbReference type="NCBI Taxonomy" id="2056700"/>
    <lineage>
        <taxon>Bacteria</taxon>
        <taxon>Pseudomonadati</taxon>
        <taxon>Pseudomonadota</taxon>
        <taxon>Gammaproteobacteria</taxon>
        <taxon>Thiotrichales</taxon>
        <taxon>Fastidiosibacteraceae</taxon>
        <taxon>Cysteiniphilum</taxon>
    </lineage>
</organism>
<dbReference type="EC" id="2.6.1.9" evidence="11"/>
<comment type="pathway">
    <text evidence="2 11">Amino-acid biosynthesis; L-histidine biosynthesis; L-histidine from 5-phospho-alpha-D-ribose 1-diphosphate: step 7/9.</text>
</comment>
<reference evidence="13" key="1">
    <citation type="journal article" date="2014" name="Int. J. Syst. Evol. Microbiol.">
        <title>Complete genome sequence of Corynebacterium casei LMG S-19264T (=DSM 44701T), isolated from a smear-ripened cheese.</title>
        <authorList>
            <consortium name="US DOE Joint Genome Institute (JGI-PGF)"/>
            <person name="Walter F."/>
            <person name="Albersmeier A."/>
            <person name="Kalinowski J."/>
            <person name="Ruckert C."/>
        </authorList>
    </citation>
    <scope>NUCLEOTIDE SEQUENCE</scope>
    <source>
        <strain evidence="13">CGMCC 1.15758</strain>
    </source>
</reference>
<dbReference type="Proteomes" id="UP000636949">
    <property type="component" value="Unassembled WGS sequence"/>
</dbReference>
<dbReference type="OrthoDB" id="9813612at2"/>
<dbReference type="InterPro" id="IPR005861">
    <property type="entry name" value="HisP_aminotrans"/>
</dbReference>
<dbReference type="AlphaFoldDB" id="A0A8J3E8L9"/>
<proteinExistence type="inferred from homology"/>
<evidence type="ECO:0000256" key="2">
    <source>
        <dbReference type="ARBA" id="ARBA00005011"/>
    </source>
</evidence>
<dbReference type="HAMAP" id="MF_01023">
    <property type="entry name" value="HisC_aminotrans_2"/>
    <property type="match status" value="1"/>
</dbReference>
<keyword evidence="14" id="KW-1185">Reference proteome</keyword>
<dbReference type="PROSITE" id="PS00599">
    <property type="entry name" value="AA_TRANSFER_CLASS_2"/>
    <property type="match status" value="1"/>
</dbReference>
<dbReference type="UniPathway" id="UPA00031">
    <property type="reaction ID" value="UER00012"/>
</dbReference>
<evidence type="ECO:0000256" key="1">
    <source>
        <dbReference type="ARBA" id="ARBA00001933"/>
    </source>
</evidence>
<dbReference type="CDD" id="cd00609">
    <property type="entry name" value="AAT_like"/>
    <property type="match status" value="1"/>
</dbReference>
<dbReference type="InterPro" id="IPR004839">
    <property type="entry name" value="Aminotransferase_I/II_large"/>
</dbReference>
<evidence type="ECO:0000256" key="7">
    <source>
        <dbReference type="ARBA" id="ARBA00022679"/>
    </source>
</evidence>
<evidence type="ECO:0000313" key="14">
    <source>
        <dbReference type="Proteomes" id="UP000636949"/>
    </source>
</evidence>
<dbReference type="PANTHER" id="PTHR42885:SF2">
    <property type="entry name" value="HISTIDINOL-PHOSPHATE AMINOTRANSFERASE"/>
    <property type="match status" value="1"/>
</dbReference>
<evidence type="ECO:0000256" key="9">
    <source>
        <dbReference type="ARBA" id="ARBA00023102"/>
    </source>
</evidence>
<evidence type="ECO:0000259" key="12">
    <source>
        <dbReference type="Pfam" id="PF00155"/>
    </source>
</evidence>
<comment type="catalytic activity">
    <reaction evidence="10 11">
        <text>L-histidinol phosphate + 2-oxoglutarate = 3-(imidazol-4-yl)-2-oxopropyl phosphate + L-glutamate</text>
        <dbReference type="Rhea" id="RHEA:23744"/>
        <dbReference type="ChEBI" id="CHEBI:16810"/>
        <dbReference type="ChEBI" id="CHEBI:29985"/>
        <dbReference type="ChEBI" id="CHEBI:57766"/>
        <dbReference type="ChEBI" id="CHEBI:57980"/>
        <dbReference type="EC" id="2.6.1.9"/>
    </reaction>
</comment>
<comment type="subunit">
    <text evidence="4 11">Homodimer.</text>
</comment>
<evidence type="ECO:0000256" key="6">
    <source>
        <dbReference type="ARBA" id="ARBA00022605"/>
    </source>
</evidence>
<dbReference type="InterPro" id="IPR015424">
    <property type="entry name" value="PyrdxlP-dep_Trfase"/>
</dbReference>
<evidence type="ECO:0000256" key="11">
    <source>
        <dbReference type="HAMAP-Rule" id="MF_01023"/>
    </source>
</evidence>
<comment type="caution">
    <text evidence="13">The sequence shown here is derived from an EMBL/GenBank/DDBJ whole genome shotgun (WGS) entry which is preliminary data.</text>
</comment>
<sequence length="361" mass="40392">MFEKLIRQDLAEFNAYSSARSLNLKGNIWLNANELAYDLSNEGFNRYPEPQPQELVHALATLYQVSQDEILVTRGSDEGIDLLVRLFCTYQQDAIMAFKPTFGMYQVSARLQGVEYFEYALDLTNEFTLDIDDLLKEINKKPNIKLVFICSPNNPTGNLISLEGIERLCLTLADKSMIVVDEAYIEFSGEQSAASLIKQYDNLVVLRTLSKAYGLAAERVGSVITNARLVSLIKKVIAPYPIALSVAQNAVAALQTARLALVKSKMFEAVRERTRLFQYLQASSLVNKVYPSQANFLLVQFKVDIFNQLCQSGIIVRSMAKVFNDETMLRISIGTVEEVNKLIKVLENINTGTIGANNETA</sequence>
<evidence type="ECO:0000256" key="10">
    <source>
        <dbReference type="ARBA" id="ARBA00047481"/>
    </source>
</evidence>
<dbReference type="Gene3D" id="3.90.1150.10">
    <property type="entry name" value="Aspartate Aminotransferase, domain 1"/>
    <property type="match status" value="1"/>
</dbReference>
<protein>
    <recommendedName>
        <fullName evidence="11">Histidinol-phosphate aminotransferase</fullName>
        <ecNumber evidence="11">2.6.1.9</ecNumber>
    </recommendedName>
    <alternativeName>
        <fullName evidence="11">Imidazole acetol-phosphate transaminase</fullName>
    </alternativeName>
</protein>
<dbReference type="Gene3D" id="3.40.640.10">
    <property type="entry name" value="Type I PLP-dependent aspartate aminotransferase-like (Major domain)"/>
    <property type="match status" value="1"/>
</dbReference>
<keyword evidence="7 11" id="KW-0808">Transferase</keyword>
<dbReference type="RefSeq" id="WP_117002016.1">
    <property type="nucleotide sequence ID" value="NZ_BMJS01000008.1"/>
</dbReference>
<evidence type="ECO:0000256" key="4">
    <source>
        <dbReference type="ARBA" id="ARBA00011738"/>
    </source>
</evidence>
<evidence type="ECO:0000256" key="8">
    <source>
        <dbReference type="ARBA" id="ARBA00022898"/>
    </source>
</evidence>
<dbReference type="Pfam" id="PF00155">
    <property type="entry name" value="Aminotran_1_2"/>
    <property type="match status" value="1"/>
</dbReference>
<keyword evidence="8 11" id="KW-0663">Pyridoxal phosphate</keyword>
<dbReference type="EMBL" id="BMJS01000008">
    <property type="protein sequence ID" value="GGF94877.1"/>
    <property type="molecule type" value="Genomic_DNA"/>
</dbReference>
<name>A0A8J3E8L9_9GAMM</name>
<evidence type="ECO:0000256" key="5">
    <source>
        <dbReference type="ARBA" id="ARBA00022576"/>
    </source>
</evidence>
<keyword evidence="9 11" id="KW-0368">Histidine biosynthesis</keyword>
<dbReference type="InterPro" id="IPR001917">
    <property type="entry name" value="Aminotrans_II_pyridoxalP_BS"/>
</dbReference>
<accession>A0A8J3E8L9</accession>
<feature type="modified residue" description="N6-(pyridoxal phosphate)lysine" evidence="11">
    <location>
        <position position="211"/>
    </location>
</feature>
<comment type="similarity">
    <text evidence="3 11">Belongs to the class-II pyridoxal-phosphate-dependent aminotransferase family. Histidinol-phosphate aminotransferase subfamily.</text>
</comment>
<reference evidence="13" key="2">
    <citation type="submission" date="2020-09" db="EMBL/GenBank/DDBJ databases">
        <authorList>
            <person name="Sun Q."/>
            <person name="Zhou Y."/>
        </authorList>
    </citation>
    <scope>NUCLEOTIDE SEQUENCE</scope>
    <source>
        <strain evidence="13">CGMCC 1.15758</strain>
    </source>
</reference>
<keyword evidence="6 11" id="KW-0028">Amino-acid biosynthesis</keyword>
<gene>
    <name evidence="13" type="primary">hisC1</name>
    <name evidence="11" type="synonym">hisC</name>
    <name evidence="13" type="ORF">GCM10010995_10110</name>
</gene>